<gene>
    <name evidence="5" type="ORF">BAU18_001005</name>
</gene>
<comment type="similarity">
    <text evidence="4">Belongs to the peptidase C1 family.</text>
</comment>
<dbReference type="PROSITE" id="PS00139">
    <property type="entry name" value="THIOL_PROTEASE_CYS"/>
    <property type="match status" value="1"/>
</dbReference>
<sequence length="442" mass="49998">MSQITNEMTAKFAEAFKENNKHNALARSVIKNGISASAENFETQANNVPVFSVDLATGKVANQKQSGRCWMFAALNTFRHKMLNSFKLKDFELSQNYTFFWDKYEKANYFYENVLATADQELTSRKVAFLMQTPQQDGGQWDMIVSIFQKYGVVPKSVMPESSNSSNSRDLNNYLNKLLRKDAVTLRSLVAEGKADEEIQKAKEDMLQNVFNFLAMSLGTPPTEFDFEYRDEDKNYHLDQHLTPQSFFEKYVGVNLDDYVSIINAPTADKPYNKSYTVEMLGNVVGGKDVKYLNVDMSTFKKLAIAQLEAGESVWFGCDVGQSSTRESGIMALDAFDVNDLFDINFTMTKAERLDFGESLMTHAMVLTGVDIVDGQSTKWKVENSWGEKVGDNGFFVASDEWMDEYTYQIVVRKEFLTPEQLAAFEAEPTVLAPWDPMGALA</sequence>
<keyword evidence="3 4" id="KW-0788">Thiol protease</keyword>
<dbReference type="RefSeq" id="WP_161868838.1">
    <property type="nucleotide sequence ID" value="NZ_MAEI02000001.1"/>
</dbReference>
<dbReference type="Pfam" id="PF03051">
    <property type="entry name" value="Peptidase_C1_2"/>
    <property type="match status" value="1"/>
</dbReference>
<keyword evidence="1 4" id="KW-0645">Protease</keyword>
<protein>
    <recommendedName>
        <fullName evidence="4">Aminopeptidase</fullName>
    </recommendedName>
</protein>
<comment type="caution">
    <text evidence="5">The sequence shown here is derived from an EMBL/GenBank/DDBJ whole genome shotgun (WGS) entry which is preliminary data.</text>
</comment>
<keyword evidence="4 5" id="KW-0031">Aminopeptidase</keyword>
<evidence type="ECO:0000313" key="6">
    <source>
        <dbReference type="Proteomes" id="UP001429357"/>
    </source>
</evidence>
<evidence type="ECO:0000256" key="4">
    <source>
        <dbReference type="PIRNR" id="PIRNR005700"/>
    </source>
</evidence>
<reference evidence="6" key="1">
    <citation type="submission" date="2016-06" db="EMBL/GenBank/DDBJ databases">
        <title>Four novel species of enterococci isolated from chicken manure.</title>
        <authorList>
            <person name="Van Tyne D."/>
        </authorList>
    </citation>
    <scope>NUCLEOTIDE SEQUENCE [LARGE SCALE GENOMIC DNA]</scope>
    <source>
        <strain evidence="6">JM9A</strain>
    </source>
</reference>
<organism evidence="5 6">
    <name type="scientific">Enterococcus diestrammenae</name>
    <dbReference type="NCBI Taxonomy" id="1155073"/>
    <lineage>
        <taxon>Bacteria</taxon>
        <taxon>Bacillati</taxon>
        <taxon>Bacillota</taxon>
        <taxon>Bacilli</taxon>
        <taxon>Lactobacillales</taxon>
        <taxon>Enterococcaceae</taxon>
        <taxon>Enterococcus</taxon>
    </lineage>
</organism>
<dbReference type="PANTHER" id="PTHR10363:SF2">
    <property type="entry name" value="BLEOMYCIN HYDROLASE"/>
    <property type="match status" value="1"/>
</dbReference>
<dbReference type="InterPro" id="IPR000169">
    <property type="entry name" value="Pept_cys_AS"/>
</dbReference>
<dbReference type="GO" id="GO:0004177">
    <property type="term" value="F:aminopeptidase activity"/>
    <property type="evidence" value="ECO:0007669"/>
    <property type="project" value="UniProtKB-KW"/>
</dbReference>
<dbReference type="InterPro" id="IPR038765">
    <property type="entry name" value="Papain-like_cys_pep_sf"/>
</dbReference>
<evidence type="ECO:0000256" key="3">
    <source>
        <dbReference type="ARBA" id="ARBA00022807"/>
    </source>
</evidence>
<name>A0ABV0F0D9_9ENTE</name>
<dbReference type="Gene3D" id="3.90.70.10">
    <property type="entry name" value="Cysteine proteinases"/>
    <property type="match status" value="1"/>
</dbReference>
<evidence type="ECO:0000313" key="5">
    <source>
        <dbReference type="EMBL" id="MEO1781420.1"/>
    </source>
</evidence>
<dbReference type="InterPro" id="IPR004134">
    <property type="entry name" value="Peptidase_C1B"/>
</dbReference>
<dbReference type="PANTHER" id="PTHR10363">
    <property type="entry name" value="BLEOMYCIN HYDROLASE"/>
    <property type="match status" value="1"/>
</dbReference>
<proteinExistence type="inferred from homology"/>
<dbReference type="SUPFAM" id="SSF54001">
    <property type="entry name" value="Cysteine proteinases"/>
    <property type="match status" value="1"/>
</dbReference>
<accession>A0ABV0F0D9</accession>
<evidence type="ECO:0000256" key="1">
    <source>
        <dbReference type="ARBA" id="ARBA00022670"/>
    </source>
</evidence>
<dbReference type="InterPro" id="IPR025660">
    <property type="entry name" value="Pept_his_AS"/>
</dbReference>
<dbReference type="EMBL" id="MAEI02000001">
    <property type="protein sequence ID" value="MEO1781420.1"/>
    <property type="molecule type" value="Genomic_DNA"/>
</dbReference>
<dbReference type="CDD" id="cd00585">
    <property type="entry name" value="Peptidase_C1B"/>
    <property type="match status" value="1"/>
</dbReference>
<keyword evidence="2 4" id="KW-0378">Hydrolase</keyword>
<keyword evidence="6" id="KW-1185">Reference proteome</keyword>
<reference evidence="5 6" key="2">
    <citation type="submission" date="2024-02" db="EMBL/GenBank/DDBJ databases">
        <title>The Genome Sequence of Enterococcus diestrammenae JM9A.</title>
        <authorList>
            <person name="Earl A."/>
            <person name="Manson A."/>
            <person name="Gilmore M."/>
            <person name="Sanders J."/>
            <person name="Shea T."/>
            <person name="Howe W."/>
            <person name="Livny J."/>
            <person name="Cuomo C."/>
            <person name="Neafsey D."/>
            <person name="Birren B."/>
        </authorList>
    </citation>
    <scope>NUCLEOTIDE SEQUENCE [LARGE SCALE GENOMIC DNA]</scope>
    <source>
        <strain evidence="5 6">JM9A</strain>
    </source>
</reference>
<dbReference type="PIRSF" id="PIRSF005700">
    <property type="entry name" value="PepC"/>
    <property type="match status" value="1"/>
</dbReference>
<dbReference type="Proteomes" id="UP001429357">
    <property type="component" value="Unassembled WGS sequence"/>
</dbReference>
<dbReference type="PROSITE" id="PS00639">
    <property type="entry name" value="THIOL_PROTEASE_HIS"/>
    <property type="match status" value="1"/>
</dbReference>
<evidence type="ECO:0000256" key="2">
    <source>
        <dbReference type="ARBA" id="ARBA00022801"/>
    </source>
</evidence>